<sequence>MTIADPTSDRLLRSTARQSYDPEVDLDWDAAPVDGLWWMQPERVSLYGTPMWDRLSQEQQIELSRHEVASIMSVGLWFEVLLMQLLLREVYGADPRTARTQYALTEIGDETRHSVMFGRAIAAMGAPAYGPRPAVLRIGKLAPLLHGPSVFSATLVGEEPLDRWQRELMKDERCQPLTRMASRIHVTEEARHVTFAREELAAAMSQKIGRTQLRLHQNLTARAAYVMARSLVHPDCYSAVGLDPMAARREALGNEHYRATLAWMGEKMMPYLTEHGMVSEKDRKLWRASFLVPRD</sequence>
<accession>A0A1J4NC42</accession>
<organism evidence="1 2">
    <name type="scientific">Nocardioides luteus</name>
    <dbReference type="NCBI Taxonomy" id="1844"/>
    <lineage>
        <taxon>Bacteria</taxon>
        <taxon>Bacillati</taxon>
        <taxon>Actinomycetota</taxon>
        <taxon>Actinomycetes</taxon>
        <taxon>Propionibacteriales</taxon>
        <taxon>Nocardioidaceae</taxon>
        <taxon>Nocardioides</taxon>
    </lineage>
</organism>
<evidence type="ECO:0008006" key="3">
    <source>
        <dbReference type="Google" id="ProtNLM"/>
    </source>
</evidence>
<name>A0A1J4NC42_9ACTN</name>
<dbReference type="Gene3D" id="1.10.620.20">
    <property type="entry name" value="Ribonucleotide Reductase, subunit A"/>
    <property type="match status" value="1"/>
</dbReference>
<gene>
    <name evidence="1" type="ORF">UG56_003955</name>
</gene>
<protein>
    <recommendedName>
        <fullName evidence="3">Aminobenzoate oxygenase</fullName>
    </recommendedName>
</protein>
<dbReference type="Proteomes" id="UP000033772">
    <property type="component" value="Unassembled WGS sequence"/>
</dbReference>
<dbReference type="InterPro" id="IPR009078">
    <property type="entry name" value="Ferritin-like_SF"/>
</dbReference>
<dbReference type="Pfam" id="PF11583">
    <property type="entry name" value="AurF"/>
    <property type="match status" value="1"/>
</dbReference>
<keyword evidence="2" id="KW-1185">Reference proteome</keyword>
<evidence type="ECO:0000313" key="2">
    <source>
        <dbReference type="Proteomes" id="UP000033772"/>
    </source>
</evidence>
<dbReference type="AlphaFoldDB" id="A0A1J4NC42"/>
<dbReference type="EMBL" id="JZDQ02000004">
    <property type="protein sequence ID" value="OIJ28208.1"/>
    <property type="molecule type" value="Genomic_DNA"/>
</dbReference>
<reference evidence="1" key="1">
    <citation type="submission" date="2016-10" db="EMBL/GenBank/DDBJ databases">
        <title>Draft Genome Sequence of Nocardioides luteus Strain BAFB, an Alkane-Degrading Bacterium Isolated from JP-7 Polluted Soil.</title>
        <authorList>
            <person name="Brown L."/>
            <person name="Ruiz O.N."/>
            <person name="Gunasekera T."/>
        </authorList>
    </citation>
    <scope>NUCLEOTIDE SEQUENCE [LARGE SCALE GENOMIC DNA]</scope>
    <source>
        <strain evidence="1">BAFB</strain>
    </source>
</reference>
<dbReference type="SUPFAM" id="SSF47240">
    <property type="entry name" value="Ferritin-like"/>
    <property type="match status" value="1"/>
</dbReference>
<dbReference type="InterPro" id="IPR012348">
    <property type="entry name" value="RNR-like"/>
</dbReference>
<dbReference type="RefSeq" id="WP_045550707.1">
    <property type="nucleotide sequence ID" value="NZ_JZDQ02000004.1"/>
</dbReference>
<dbReference type="OrthoDB" id="786532at2"/>
<comment type="caution">
    <text evidence="1">The sequence shown here is derived from an EMBL/GenBank/DDBJ whole genome shotgun (WGS) entry which is preliminary data.</text>
</comment>
<proteinExistence type="predicted"/>
<evidence type="ECO:0000313" key="1">
    <source>
        <dbReference type="EMBL" id="OIJ28208.1"/>
    </source>
</evidence>
<dbReference type="InterPro" id="IPR025859">
    <property type="entry name" value="AurF/CmlI"/>
</dbReference>
<dbReference type="STRING" id="1844.UG56_003955"/>
<dbReference type="GO" id="GO:0016491">
    <property type="term" value="F:oxidoreductase activity"/>
    <property type="evidence" value="ECO:0007669"/>
    <property type="project" value="InterPro"/>
</dbReference>